<dbReference type="InterPro" id="IPR025996">
    <property type="entry name" value="MT1864/Rv1816-like_C"/>
</dbReference>
<evidence type="ECO:0000313" key="6">
    <source>
        <dbReference type="EMBL" id="UUT36277.1"/>
    </source>
</evidence>
<evidence type="ECO:0000313" key="7">
    <source>
        <dbReference type="Proteomes" id="UP001054811"/>
    </source>
</evidence>
<reference evidence="6" key="1">
    <citation type="submission" date="2022-01" db="EMBL/GenBank/DDBJ databases">
        <title>Microbacterium eymi and Microbacterium rhizovicinus sp. nov., isolated from the rhizospheric soil of Elymus tsukushiensis, a plant native to the Dokdo Islands, Republic of Korea.</title>
        <authorList>
            <person name="Hwang Y.J."/>
        </authorList>
    </citation>
    <scope>NUCLEOTIDE SEQUENCE</scope>
    <source>
        <strain evidence="6">KUDC0405</strain>
    </source>
</reference>
<dbReference type="SUPFAM" id="SSF48498">
    <property type="entry name" value="Tetracyclin repressor-like, C-terminal domain"/>
    <property type="match status" value="1"/>
</dbReference>
<keyword evidence="3" id="KW-0804">Transcription</keyword>
<dbReference type="InterPro" id="IPR036271">
    <property type="entry name" value="Tet_transcr_reg_TetR-rel_C_sf"/>
</dbReference>
<keyword evidence="2" id="KW-0238">DNA-binding</keyword>
<evidence type="ECO:0000256" key="3">
    <source>
        <dbReference type="ARBA" id="ARBA00023163"/>
    </source>
</evidence>
<dbReference type="InterPro" id="IPR050109">
    <property type="entry name" value="HTH-type_TetR-like_transc_reg"/>
</dbReference>
<proteinExistence type="predicted"/>
<evidence type="ECO:0000256" key="1">
    <source>
        <dbReference type="ARBA" id="ARBA00023015"/>
    </source>
</evidence>
<accession>A0ABY5NM76</accession>
<evidence type="ECO:0000259" key="5">
    <source>
        <dbReference type="Pfam" id="PF13305"/>
    </source>
</evidence>
<name>A0ABY5NM76_9MICO</name>
<dbReference type="EMBL" id="CP091139">
    <property type="protein sequence ID" value="UUT36277.1"/>
    <property type="molecule type" value="Genomic_DNA"/>
</dbReference>
<feature type="domain" description="HTH-type transcriptional regulator MT1864/Rv1816-like C-terminal" evidence="5">
    <location>
        <begin position="87"/>
        <end position="175"/>
    </location>
</feature>
<protein>
    <submittedName>
        <fullName evidence="6">TetR/AcrR family transcriptional regulator</fullName>
    </submittedName>
</protein>
<dbReference type="Proteomes" id="UP001054811">
    <property type="component" value="Chromosome"/>
</dbReference>
<dbReference type="SUPFAM" id="SSF46689">
    <property type="entry name" value="Homeodomain-like"/>
    <property type="match status" value="1"/>
</dbReference>
<dbReference type="Gene3D" id="1.10.357.10">
    <property type="entry name" value="Tetracycline Repressor, domain 2"/>
    <property type="match status" value="1"/>
</dbReference>
<keyword evidence="7" id="KW-1185">Reference proteome</keyword>
<dbReference type="RefSeq" id="WP_259612926.1">
    <property type="nucleotide sequence ID" value="NZ_CP091139.2"/>
</dbReference>
<evidence type="ECO:0000259" key="4">
    <source>
        <dbReference type="Pfam" id="PF00440"/>
    </source>
</evidence>
<dbReference type="Pfam" id="PF13305">
    <property type="entry name" value="TetR_C_33"/>
    <property type="match status" value="1"/>
</dbReference>
<feature type="domain" description="HTH tetR-type" evidence="4">
    <location>
        <begin position="18"/>
        <end position="64"/>
    </location>
</feature>
<keyword evidence="1" id="KW-0805">Transcription regulation</keyword>
<gene>
    <name evidence="6" type="ORF">L2X98_25210</name>
</gene>
<sequence>MARSPQDTQRIRERELRIVRAAREIAEQEGWPAVTVRRLADAIGFSQPILYRHFPGGRDEIVEHVVIQGYTELAAAMSAPGEGAGMLSALIAAYLAFAREHPAVYEVMTSARTGIVFASDDTPEVLRQGFAMLERAVGGQTPRQRAVRAELLWSTLHGVSRFSADGRLDPALDDARAQAISGLFASR</sequence>
<dbReference type="PANTHER" id="PTHR30055:SF234">
    <property type="entry name" value="HTH-TYPE TRANSCRIPTIONAL REGULATOR BETI"/>
    <property type="match status" value="1"/>
</dbReference>
<dbReference type="InterPro" id="IPR009057">
    <property type="entry name" value="Homeodomain-like_sf"/>
</dbReference>
<dbReference type="PANTHER" id="PTHR30055">
    <property type="entry name" value="HTH-TYPE TRANSCRIPTIONAL REGULATOR RUTR"/>
    <property type="match status" value="1"/>
</dbReference>
<organism evidence="6 7">
    <name type="scientific">Microbacterium elymi</name>
    <dbReference type="NCBI Taxonomy" id="2909587"/>
    <lineage>
        <taxon>Bacteria</taxon>
        <taxon>Bacillati</taxon>
        <taxon>Actinomycetota</taxon>
        <taxon>Actinomycetes</taxon>
        <taxon>Micrococcales</taxon>
        <taxon>Microbacteriaceae</taxon>
        <taxon>Microbacterium</taxon>
    </lineage>
</organism>
<dbReference type="Pfam" id="PF00440">
    <property type="entry name" value="TetR_N"/>
    <property type="match status" value="1"/>
</dbReference>
<evidence type="ECO:0000256" key="2">
    <source>
        <dbReference type="ARBA" id="ARBA00023125"/>
    </source>
</evidence>
<dbReference type="InterPro" id="IPR001647">
    <property type="entry name" value="HTH_TetR"/>
</dbReference>